<evidence type="ECO:0000256" key="8">
    <source>
        <dbReference type="ARBA" id="ARBA00046432"/>
    </source>
</evidence>
<comment type="caution">
    <text evidence="11">The sequence shown here is derived from an EMBL/GenBank/DDBJ whole genome shotgun (WGS) entry which is preliminary data.</text>
</comment>
<dbReference type="InterPro" id="IPR044123">
    <property type="entry name" value="W2_eIF2B_epsilon"/>
</dbReference>
<evidence type="ECO:0000313" key="12">
    <source>
        <dbReference type="Proteomes" id="UP001345219"/>
    </source>
</evidence>
<dbReference type="Proteomes" id="UP001345219">
    <property type="component" value="Chromosome 17"/>
</dbReference>
<comment type="subcellular location">
    <subcellularLocation>
        <location evidence="1">Cytoplasm</location>
        <location evidence="1">Cytosol</location>
    </subcellularLocation>
</comment>
<dbReference type="AlphaFoldDB" id="A0AAN7Q9B1"/>
<evidence type="ECO:0000256" key="6">
    <source>
        <dbReference type="ARBA" id="ARBA00044144"/>
    </source>
</evidence>
<name>A0AAN7Q9B1_9MYRT</name>
<evidence type="ECO:0000313" key="11">
    <source>
        <dbReference type="EMBL" id="KAK4759380.1"/>
    </source>
</evidence>
<dbReference type="InterPro" id="IPR011004">
    <property type="entry name" value="Trimer_LpxA-like_sf"/>
</dbReference>
<gene>
    <name evidence="11" type="ORF">SAY87_022511</name>
</gene>
<reference evidence="11 12" key="1">
    <citation type="journal article" date="2023" name="Hortic Res">
        <title>Pangenome of water caltrop reveals structural variations and asymmetric subgenome divergence after allopolyploidization.</title>
        <authorList>
            <person name="Zhang X."/>
            <person name="Chen Y."/>
            <person name="Wang L."/>
            <person name="Yuan Y."/>
            <person name="Fang M."/>
            <person name="Shi L."/>
            <person name="Lu R."/>
            <person name="Comes H.P."/>
            <person name="Ma Y."/>
            <person name="Chen Y."/>
            <person name="Huang G."/>
            <person name="Zhou Y."/>
            <person name="Zheng Z."/>
            <person name="Qiu Y."/>
        </authorList>
    </citation>
    <scope>NUCLEOTIDE SEQUENCE [LARGE SCALE GENOMIC DNA]</scope>
    <source>
        <tissue evidence="11">Roots</tissue>
    </source>
</reference>
<dbReference type="CDD" id="cd04197">
    <property type="entry name" value="eIF-2B_epsilon_N"/>
    <property type="match status" value="1"/>
</dbReference>
<dbReference type="GO" id="GO:0005829">
    <property type="term" value="C:cytosol"/>
    <property type="evidence" value="ECO:0007669"/>
    <property type="project" value="UniProtKB-SubCell"/>
</dbReference>
<dbReference type="SMART" id="SM00515">
    <property type="entry name" value="eIF5C"/>
    <property type="match status" value="1"/>
</dbReference>
<evidence type="ECO:0000256" key="5">
    <source>
        <dbReference type="ARBA" id="ARBA00022917"/>
    </source>
</evidence>
<accession>A0AAN7Q9B1</accession>
<evidence type="ECO:0000256" key="2">
    <source>
        <dbReference type="ARBA" id="ARBA00007878"/>
    </source>
</evidence>
<dbReference type="FunFam" id="3.90.550.10:FF:000106">
    <property type="entry name" value="Translation initiation factor eIF-2B subunit epsilon"/>
    <property type="match status" value="1"/>
</dbReference>
<dbReference type="PROSITE" id="PS51363">
    <property type="entry name" value="W2"/>
    <property type="match status" value="1"/>
</dbReference>
<dbReference type="GO" id="GO:0005085">
    <property type="term" value="F:guanyl-nucleotide exchange factor activity"/>
    <property type="evidence" value="ECO:0007669"/>
    <property type="project" value="InterPro"/>
</dbReference>
<feature type="domain" description="W2" evidence="10">
    <location>
        <begin position="589"/>
        <end position="758"/>
    </location>
</feature>
<dbReference type="InterPro" id="IPR016024">
    <property type="entry name" value="ARM-type_fold"/>
</dbReference>
<dbReference type="Pfam" id="PF25084">
    <property type="entry name" value="LbH_EIF2B"/>
    <property type="match status" value="1"/>
</dbReference>
<dbReference type="FunFam" id="2.160.10.10:FF:000029">
    <property type="entry name" value="Trimeric LpxA-like enzyme"/>
    <property type="match status" value="1"/>
</dbReference>
<dbReference type="InterPro" id="IPR005835">
    <property type="entry name" value="NTP_transferase_dom"/>
</dbReference>
<dbReference type="GO" id="GO:0031369">
    <property type="term" value="F:translation initiation factor binding"/>
    <property type="evidence" value="ECO:0007669"/>
    <property type="project" value="InterPro"/>
</dbReference>
<evidence type="ECO:0000256" key="4">
    <source>
        <dbReference type="ARBA" id="ARBA00022540"/>
    </source>
</evidence>
<dbReference type="CDD" id="cd11558">
    <property type="entry name" value="W2_eIF2B_epsilon"/>
    <property type="match status" value="1"/>
</dbReference>
<protein>
    <recommendedName>
        <fullName evidence="6">Translation initiation factor eIF2B subunit epsilon</fullName>
    </recommendedName>
    <alternativeName>
        <fullName evidence="7">eIF2B GDP-GTP exchange factor subunit epsilon</fullName>
    </alternativeName>
</protein>
<feature type="region of interest" description="Disordered" evidence="9">
    <location>
        <begin position="529"/>
        <end position="563"/>
    </location>
</feature>
<dbReference type="Gene3D" id="2.160.10.10">
    <property type="entry name" value="Hexapeptide repeat proteins"/>
    <property type="match status" value="1"/>
</dbReference>
<dbReference type="Gene3D" id="3.90.550.10">
    <property type="entry name" value="Spore Coat Polysaccharide Biosynthesis Protein SpsA, Chain A"/>
    <property type="match status" value="1"/>
</dbReference>
<keyword evidence="3" id="KW-0963">Cytoplasm</keyword>
<dbReference type="PANTHER" id="PTHR45887:SF1">
    <property type="entry name" value="TRANSLATION INITIATION FACTOR EIF-2B SUBUNIT EPSILON"/>
    <property type="match status" value="1"/>
</dbReference>
<dbReference type="SUPFAM" id="SSF53448">
    <property type="entry name" value="Nucleotide-diphospho-sugar transferases"/>
    <property type="match status" value="1"/>
</dbReference>
<dbReference type="EMBL" id="JAXIOK010000011">
    <property type="protein sequence ID" value="KAK4759380.1"/>
    <property type="molecule type" value="Genomic_DNA"/>
</dbReference>
<dbReference type="FunFam" id="1.25.40.180:FF:000022">
    <property type="entry name" value="Translation initiation factor eIF-2B epsilon subunit"/>
    <property type="match status" value="1"/>
</dbReference>
<evidence type="ECO:0000259" key="10">
    <source>
        <dbReference type="PROSITE" id="PS51363"/>
    </source>
</evidence>
<dbReference type="SUPFAM" id="SSF51161">
    <property type="entry name" value="Trimeric LpxA-like enzymes"/>
    <property type="match status" value="1"/>
</dbReference>
<dbReference type="GO" id="GO:0005851">
    <property type="term" value="C:eukaryotic translation initiation factor 2B complex"/>
    <property type="evidence" value="ECO:0007669"/>
    <property type="project" value="TreeGrafter"/>
</dbReference>
<evidence type="ECO:0000256" key="7">
    <source>
        <dbReference type="ARBA" id="ARBA00044345"/>
    </source>
</evidence>
<feature type="compositionally biased region" description="Polar residues" evidence="9">
    <location>
        <begin position="533"/>
        <end position="542"/>
    </location>
</feature>
<keyword evidence="12" id="KW-1185">Reference proteome</keyword>
<dbReference type="Pfam" id="PF00483">
    <property type="entry name" value="NTP_transferase"/>
    <property type="match status" value="1"/>
</dbReference>
<sequence length="758" mass="84487">MGAQKKSASTVAARTSDDPEELARVPLQAVLLADSFTTKFRPITLERPKVLLPLANVPMIEYALAWLESVGVEEVFVFCCAHAKQVTNYLQSSPWFSQPNFSVATIESHNSVSAGDALRLIYERNVIHGDFILISGDTLSNMSLTRALQEHRERKKKDSNAVMTMVIKRSKLSPVTQQSRLGTDELFMAIDPDTKQLLFYEENTHHLKGTLSLDKTLLIDNPSITLHNDMQDCFIDICSPEVLSLFTDNFDYQHLRRHFVKGLLVDDIMGYKIYTHEIHSSYAARVDNYRSYDTISKDIIQRWTYPLVPDVLLLGSSATKLEREGIYRASEIVQSRSAQIGPLTVIGNNTRIGNNTTIANSVIGKGCSIGSNVLIEGSYIWDNVTVEDGCQLRHSIVCDRVVMKSGSVLSPGVVLSFKVVVGQNVTVPTYSKVSLLLQPTKQDSDEELEYADNNSDVEASSIAGTHNNLNGELTSDLSEMQGSATEELGSGGVGYIWSICEGASEEEWRHSIAPVPAEKLVELSQTMDDDLDFSNQDGNAPASSGELKPGGVSDSDDEDGDANNDSAYFEKEVVFQYSIAYKDVFPIFLNNTANFSLQVEATFLRAVHENVKVDHVILEVNSLKLSYNMEFAACAGAIFYSMLKLALGTPYNSSAELYNAVINVINTWQRLLKSYLSGKDEEIEIILKFEEMCSESAKELSPLFTKILCLLYDKDMISEDAILDWESEKKYAEESDRVFVKQAEKFLQWLREASEEED</sequence>
<comment type="similarity">
    <text evidence="2">Belongs to the eIF-2B gamma/epsilon subunits family.</text>
</comment>
<dbReference type="PANTHER" id="PTHR45887">
    <property type="entry name" value="TRANSLATION INITIATION FACTOR EIF-2B SUBUNIT EPSILON"/>
    <property type="match status" value="1"/>
</dbReference>
<keyword evidence="5" id="KW-0648">Protein biosynthesis</keyword>
<dbReference type="InterPro" id="IPR056764">
    <property type="entry name" value="LbH_EIF2B3/5"/>
</dbReference>
<keyword evidence="4" id="KW-0396">Initiation factor</keyword>
<dbReference type="SUPFAM" id="SSF48371">
    <property type="entry name" value="ARM repeat"/>
    <property type="match status" value="1"/>
</dbReference>
<dbReference type="CDD" id="cd05787">
    <property type="entry name" value="LbH_eIF2B_epsilon"/>
    <property type="match status" value="1"/>
</dbReference>
<dbReference type="Gene3D" id="1.25.40.180">
    <property type="match status" value="1"/>
</dbReference>
<dbReference type="Pfam" id="PF02020">
    <property type="entry name" value="W2"/>
    <property type="match status" value="1"/>
</dbReference>
<organism evidence="11 12">
    <name type="scientific">Trapa incisa</name>
    <dbReference type="NCBI Taxonomy" id="236973"/>
    <lineage>
        <taxon>Eukaryota</taxon>
        <taxon>Viridiplantae</taxon>
        <taxon>Streptophyta</taxon>
        <taxon>Embryophyta</taxon>
        <taxon>Tracheophyta</taxon>
        <taxon>Spermatophyta</taxon>
        <taxon>Magnoliopsida</taxon>
        <taxon>eudicotyledons</taxon>
        <taxon>Gunneridae</taxon>
        <taxon>Pentapetalae</taxon>
        <taxon>rosids</taxon>
        <taxon>malvids</taxon>
        <taxon>Myrtales</taxon>
        <taxon>Lythraceae</taxon>
        <taxon>Trapa</taxon>
    </lineage>
</organism>
<dbReference type="InterPro" id="IPR029044">
    <property type="entry name" value="Nucleotide-diphossugar_trans"/>
</dbReference>
<evidence type="ECO:0000256" key="9">
    <source>
        <dbReference type="SAM" id="MobiDB-lite"/>
    </source>
</evidence>
<dbReference type="InterPro" id="IPR035543">
    <property type="entry name" value="eIF-2B_epsilon_N"/>
</dbReference>
<dbReference type="InterPro" id="IPR003307">
    <property type="entry name" value="W2_domain"/>
</dbReference>
<evidence type="ECO:0000256" key="3">
    <source>
        <dbReference type="ARBA" id="ARBA00022490"/>
    </source>
</evidence>
<evidence type="ECO:0000256" key="1">
    <source>
        <dbReference type="ARBA" id="ARBA00004514"/>
    </source>
</evidence>
<dbReference type="InterPro" id="IPR051956">
    <property type="entry name" value="eIF2B_epsilon"/>
</dbReference>
<dbReference type="GO" id="GO:0003743">
    <property type="term" value="F:translation initiation factor activity"/>
    <property type="evidence" value="ECO:0007669"/>
    <property type="project" value="UniProtKB-KW"/>
</dbReference>
<proteinExistence type="inferred from homology"/>
<comment type="subunit">
    <text evidence="8">Component of the translation initiation factor 2B (eIF2B) complex which is a heterodecamer of two sets of five different subunits: alpha, beta, gamma, delta and epsilon. Subunits alpha, beta and delta comprise a regulatory subcomplex and subunits epsilon and gamma comprise a catalytic subcomplex. Within the complex, the hexameric regulatory complex resides at the center, with the two heterodimeric catalytic subcomplexes bound on opposite sides.</text>
</comment>